<name>K0RRV6_THAOC</name>
<evidence type="ECO:0000259" key="1">
    <source>
        <dbReference type="Pfam" id="PF09353"/>
    </source>
</evidence>
<dbReference type="AlphaFoldDB" id="K0RRV6"/>
<accession>K0RRV6</accession>
<dbReference type="Pfam" id="PF09353">
    <property type="entry name" value="DUF1995"/>
    <property type="match status" value="1"/>
</dbReference>
<evidence type="ECO:0000313" key="2">
    <source>
        <dbReference type="EMBL" id="EJK49422.1"/>
    </source>
</evidence>
<dbReference type="OrthoDB" id="3155at2759"/>
<feature type="domain" description="DUF1995" evidence="1">
    <location>
        <begin position="16"/>
        <end position="66"/>
    </location>
</feature>
<comment type="caution">
    <text evidence="2">The sequence shown here is derived from an EMBL/GenBank/DDBJ whole genome shotgun (WGS) entry which is preliminary data.</text>
</comment>
<dbReference type="InterPro" id="IPR018962">
    <property type="entry name" value="DUF1995"/>
</dbReference>
<organism evidence="2 3">
    <name type="scientific">Thalassiosira oceanica</name>
    <name type="common">Marine diatom</name>
    <dbReference type="NCBI Taxonomy" id="159749"/>
    <lineage>
        <taxon>Eukaryota</taxon>
        <taxon>Sar</taxon>
        <taxon>Stramenopiles</taxon>
        <taxon>Ochrophyta</taxon>
        <taxon>Bacillariophyta</taxon>
        <taxon>Coscinodiscophyceae</taxon>
        <taxon>Thalassiosirophycidae</taxon>
        <taxon>Thalassiosirales</taxon>
        <taxon>Thalassiosiraceae</taxon>
        <taxon>Thalassiosira</taxon>
    </lineage>
</organism>
<dbReference type="eggNOG" id="ENOG502S1BD">
    <property type="taxonomic scope" value="Eukaryota"/>
</dbReference>
<evidence type="ECO:0000313" key="3">
    <source>
        <dbReference type="Proteomes" id="UP000266841"/>
    </source>
</evidence>
<dbReference type="EMBL" id="AGNL01044819">
    <property type="protein sequence ID" value="EJK49422.1"/>
    <property type="molecule type" value="Genomic_DNA"/>
</dbReference>
<gene>
    <name evidence="2" type="ORF">THAOC_31709</name>
</gene>
<proteinExistence type="predicted"/>
<sequence length="89" mass="10493">MNNSYSTSYDVGNKKGFEEAYYLKRISRGFVFRAFPGPWQAVLEKPDGSVEVLKEYKDKPRLREVAELVREESYKRYAIGNDRWMSGRM</sequence>
<keyword evidence="3" id="KW-1185">Reference proteome</keyword>
<reference evidence="2 3" key="1">
    <citation type="journal article" date="2012" name="Genome Biol.">
        <title>Genome and low-iron response of an oceanic diatom adapted to chronic iron limitation.</title>
        <authorList>
            <person name="Lommer M."/>
            <person name="Specht M."/>
            <person name="Roy A.S."/>
            <person name="Kraemer L."/>
            <person name="Andreson R."/>
            <person name="Gutowska M.A."/>
            <person name="Wolf J."/>
            <person name="Bergner S.V."/>
            <person name="Schilhabel M.B."/>
            <person name="Klostermeier U.C."/>
            <person name="Beiko R.G."/>
            <person name="Rosenstiel P."/>
            <person name="Hippler M."/>
            <person name="Laroche J."/>
        </authorList>
    </citation>
    <scope>NUCLEOTIDE SEQUENCE [LARGE SCALE GENOMIC DNA]</scope>
    <source>
        <strain evidence="2 3">CCMP1005</strain>
    </source>
</reference>
<protein>
    <recommendedName>
        <fullName evidence="1">DUF1995 domain-containing protein</fullName>
    </recommendedName>
</protein>
<dbReference type="Proteomes" id="UP000266841">
    <property type="component" value="Unassembled WGS sequence"/>
</dbReference>